<gene>
    <name evidence="2" type="ORF">C8J24_1199</name>
</gene>
<feature type="chain" id="PRO_5015413462" description="Aspartyl protease" evidence="1">
    <location>
        <begin position="28"/>
        <end position="324"/>
    </location>
</feature>
<evidence type="ECO:0000313" key="3">
    <source>
        <dbReference type="Proteomes" id="UP000240996"/>
    </source>
</evidence>
<evidence type="ECO:0000313" key="2">
    <source>
        <dbReference type="EMBL" id="PTM47796.1"/>
    </source>
</evidence>
<protein>
    <recommendedName>
        <fullName evidence="4">Aspartyl protease</fullName>
    </recommendedName>
</protein>
<keyword evidence="3" id="KW-1185">Reference proteome</keyword>
<keyword evidence="1" id="KW-0732">Signal</keyword>
<name>A0A2T4YVF6_9SPHN</name>
<sequence length="324" mass="33584">MKGFGLRSGATALVLVGLVPIGSAGFAADKPVAVRDVPVGGMIAATIDGRPVTLRVDPGAPGLVLMTTAAADRLRLKGGMMEIGYSVGGKGAMQATTVRPMTFDATRVKRRVGFPSPKKGSADGRWIGRVYATVGDGSIGPGSLPEPVVRIALHAPRASERTVALPMVDGGGLFGRLSGEFAQIMIGGQPVRVRFDPYHPRTTVTANAASLIAEAQRGTLVGTLEPVEIAFGIVRPVRTMMLATALPVGPLMLSTLGVRASDVGSAVSIPEADAAPPDPDEIVVTAKGKCDPKHDRLTLGADVLDHCSTIVFDRPQKQVRLTCG</sequence>
<organism evidence="2 3">
    <name type="scientific">Sphingomonas aerolata</name>
    <dbReference type="NCBI Taxonomy" id="185951"/>
    <lineage>
        <taxon>Bacteria</taxon>
        <taxon>Pseudomonadati</taxon>
        <taxon>Pseudomonadota</taxon>
        <taxon>Alphaproteobacteria</taxon>
        <taxon>Sphingomonadales</taxon>
        <taxon>Sphingomonadaceae</taxon>
        <taxon>Sphingomonas</taxon>
    </lineage>
</organism>
<dbReference type="Proteomes" id="UP000240996">
    <property type="component" value="Unassembled WGS sequence"/>
</dbReference>
<dbReference type="RefSeq" id="WP_107930960.1">
    <property type="nucleotide sequence ID" value="NZ_PZZN01000001.1"/>
</dbReference>
<feature type="signal peptide" evidence="1">
    <location>
        <begin position="1"/>
        <end position="27"/>
    </location>
</feature>
<accession>A0A2T4YVF6</accession>
<reference evidence="2 3" key="1">
    <citation type="submission" date="2018-04" db="EMBL/GenBank/DDBJ databases">
        <title>Genomic Encyclopedia of Type Strains, Phase III (KMG-III): the genomes of soil and plant-associated and newly described type strains.</title>
        <authorList>
            <person name="Whitman W."/>
        </authorList>
    </citation>
    <scope>NUCLEOTIDE SEQUENCE [LARGE SCALE GENOMIC DNA]</scope>
    <source>
        <strain evidence="2 3">NW12</strain>
    </source>
</reference>
<dbReference type="EMBL" id="PZZN01000001">
    <property type="protein sequence ID" value="PTM47796.1"/>
    <property type="molecule type" value="Genomic_DNA"/>
</dbReference>
<evidence type="ECO:0000256" key="1">
    <source>
        <dbReference type="SAM" id="SignalP"/>
    </source>
</evidence>
<proteinExistence type="predicted"/>
<dbReference type="AlphaFoldDB" id="A0A2T4YVF6"/>
<evidence type="ECO:0008006" key="4">
    <source>
        <dbReference type="Google" id="ProtNLM"/>
    </source>
</evidence>
<comment type="caution">
    <text evidence="2">The sequence shown here is derived from an EMBL/GenBank/DDBJ whole genome shotgun (WGS) entry which is preliminary data.</text>
</comment>